<dbReference type="GO" id="GO:0008843">
    <property type="term" value="F:endochitinase activity"/>
    <property type="evidence" value="ECO:0007669"/>
    <property type="project" value="UniProtKB-EC"/>
</dbReference>
<dbReference type="SUPFAM" id="SSF51445">
    <property type="entry name" value="(Trans)glycosidases"/>
    <property type="match status" value="1"/>
</dbReference>
<dbReference type="Gene3D" id="3.20.20.80">
    <property type="entry name" value="Glycosidases"/>
    <property type="match status" value="1"/>
</dbReference>
<reference evidence="2" key="1">
    <citation type="submission" date="2014-09" db="EMBL/GenBank/DDBJ databases">
        <title>Vibrio variabilis JCM 19239. (C206) whole genome shotgun sequence.</title>
        <authorList>
            <person name="Sawabe T."/>
            <person name="Meirelles P."/>
            <person name="Nakanishi M."/>
            <person name="Sayaka M."/>
            <person name="Hattori M."/>
            <person name="Ohkuma M."/>
        </authorList>
    </citation>
    <scope>NUCLEOTIDE SEQUENCE [LARGE SCALE GENOMIC DNA]</scope>
    <source>
        <strain evidence="2">JCM 19239</strain>
    </source>
</reference>
<gene>
    <name evidence="1" type="ORF">JCM19239_4501</name>
</gene>
<organism evidence="1 2">
    <name type="scientific">Vibrio variabilis</name>
    <dbReference type="NCBI Taxonomy" id="990271"/>
    <lineage>
        <taxon>Bacteria</taxon>
        <taxon>Pseudomonadati</taxon>
        <taxon>Pseudomonadota</taxon>
        <taxon>Gammaproteobacteria</taxon>
        <taxon>Vibrionales</taxon>
        <taxon>Vibrionaceae</taxon>
        <taxon>Vibrio</taxon>
    </lineage>
</organism>
<comment type="caution">
    <text evidence="1">The sequence shown here is derived from an EMBL/GenBank/DDBJ whole genome shotgun (WGS) entry which is preliminary data.</text>
</comment>
<dbReference type="EC" id="3.2.1.14" evidence="1"/>
<sequence length="91" mass="10551">MLKATKNDFDFFNVLTFEAGRNFLYDVAMANYAEYIGNKSKIVLGNTINSQRAWAQGGNFVETRQNNLDHAKWQKDNGYSDLFMWTLRSNN</sequence>
<name>A0ABQ0JQS8_9VIBR</name>
<evidence type="ECO:0000313" key="1">
    <source>
        <dbReference type="EMBL" id="GAL31116.1"/>
    </source>
</evidence>
<dbReference type="InterPro" id="IPR017853">
    <property type="entry name" value="GH"/>
</dbReference>
<keyword evidence="1" id="KW-0378">Hydrolase</keyword>
<dbReference type="Proteomes" id="UP000029223">
    <property type="component" value="Unassembled WGS sequence"/>
</dbReference>
<accession>A0ABQ0JQS8</accession>
<reference evidence="2" key="2">
    <citation type="submission" date="2014-09" db="EMBL/GenBank/DDBJ databases">
        <authorList>
            <consortium name="NBRP consortium"/>
            <person name="Sawabe T."/>
            <person name="Meirelles P."/>
            <person name="Nakanishi M."/>
            <person name="Sayaka M."/>
            <person name="Hattori M."/>
            <person name="Ohkuma M."/>
        </authorList>
    </citation>
    <scope>NUCLEOTIDE SEQUENCE [LARGE SCALE GENOMIC DNA]</scope>
    <source>
        <strain evidence="2">JCM 19239</strain>
    </source>
</reference>
<keyword evidence="1" id="KW-0326">Glycosidase</keyword>
<keyword evidence="2" id="KW-1185">Reference proteome</keyword>
<proteinExistence type="predicted"/>
<protein>
    <submittedName>
        <fullName evidence="1">Chitinase</fullName>
        <ecNumber evidence="1">3.2.1.14</ecNumber>
    </submittedName>
</protein>
<dbReference type="EMBL" id="BBMS01000132">
    <property type="protein sequence ID" value="GAL31116.1"/>
    <property type="molecule type" value="Genomic_DNA"/>
</dbReference>
<evidence type="ECO:0000313" key="2">
    <source>
        <dbReference type="Proteomes" id="UP000029223"/>
    </source>
</evidence>